<organism evidence="2 3">
    <name type="scientific">Kwoniella shivajii</name>
    <dbReference type="NCBI Taxonomy" id="564305"/>
    <lineage>
        <taxon>Eukaryota</taxon>
        <taxon>Fungi</taxon>
        <taxon>Dikarya</taxon>
        <taxon>Basidiomycota</taxon>
        <taxon>Agaricomycotina</taxon>
        <taxon>Tremellomycetes</taxon>
        <taxon>Tremellales</taxon>
        <taxon>Cryptococcaceae</taxon>
        <taxon>Kwoniella</taxon>
    </lineage>
</organism>
<gene>
    <name evidence="2" type="ORF">IL334_007295</name>
</gene>
<keyword evidence="1" id="KW-0472">Membrane</keyword>
<keyword evidence="3" id="KW-1185">Reference proteome</keyword>
<sequence>MKKTLGGIVVIDTSPARFTHQDLPSSQTLTQIQPQHQPQSQGQALGQVQAQDGYPRMNRFRSKNIHKPDNYDHEKQNQAVYLYFPIFIAFLLVLLSNVSTPIIKVLSIANVSMGVNGTVSIGTWGWCAKDVPGFDDSCSELRGFSEDLSITLNDLPEPVHHMYKTFDDKLSPSYLLASEIMHVLAGLSVWIVVTWTLAAAGSWRAREVHAYEWTKWAFHLSGFSAIFVLIAWALDLGMYTRIQKNVIDQNGSSASVRPGPAIFMMLFAFLLCISSYIVRMTWGKFRPRPNWTIKGYSDFHNDNPPPMSAALPPNEDHPPTW</sequence>
<reference evidence="2 3" key="1">
    <citation type="submission" date="2024-01" db="EMBL/GenBank/DDBJ databases">
        <title>Comparative genomics of Cryptococcus and Kwoniella reveals pathogenesis evolution and contrasting modes of karyotype evolution via chromosome fusion or intercentromeric recombination.</title>
        <authorList>
            <person name="Coelho M.A."/>
            <person name="David-Palma M."/>
            <person name="Shea T."/>
            <person name="Bowers K."/>
            <person name="McGinley-Smith S."/>
            <person name="Mohammad A.W."/>
            <person name="Gnirke A."/>
            <person name="Yurkov A.M."/>
            <person name="Nowrousian M."/>
            <person name="Sun S."/>
            <person name="Cuomo C.A."/>
            <person name="Heitman J."/>
        </authorList>
    </citation>
    <scope>NUCLEOTIDE SEQUENCE [LARGE SCALE GENOMIC DNA]</scope>
    <source>
        <strain evidence="2">CBS 11374</strain>
    </source>
</reference>
<keyword evidence="1" id="KW-1133">Transmembrane helix</keyword>
<protein>
    <recommendedName>
        <fullName evidence="4">Integral membrane protein</fullName>
    </recommendedName>
</protein>
<dbReference type="Pfam" id="PF06687">
    <property type="entry name" value="SUR7"/>
    <property type="match status" value="1"/>
</dbReference>
<dbReference type="Proteomes" id="UP001329825">
    <property type="component" value="Chromosome 10"/>
</dbReference>
<feature type="transmembrane region" description="Helical" evidence="1">
    <location>
        <begin position="80"/>
        <end position="103"/>
    </location>
</feature>
<dbReference type="GeneID" id="87959425"/>
<feature type="transmembrane region" description="Helical" evidence="1">
    <location>
        <begin position="180"/>
        <end position="204"/>
    </location>
</feature>
<evidence type="ECO:0008006" key="4">
    <source>
        <dbReference type="Google" id="ProtNLM"/>
    </source>
</evidence>
<keyword evidence="1" id="KW-0812">Transmembrane</keyword>
<evidence type="ECO:0000313" key="2">
    <source>
        <dbReference type="EMBL" id="WRT70297.1"/>
    </source>
</evidence>
<feature type="transmembrane region" description="Helical" evidence="1">
    <location>
        <begin position="259"/>
        <end position="278"/>
    </location>
</feature>
<evidence type="ECO:0000256" key="1">
    <source>
        <dbReference type="SAM" id="Phobius"/>
    </source>
</evidence>
<feature type="transmembrane region" description="Helical" evidence="1">
    <location>
        <begin position="216"/>
        <end position="239"/>
    </location>
</feature>
<dbReference type="RefSeq" id="XP_062795036.1">
    <property type="nucleotide sequence ID" value="XM_062938985.1"/>
</dbReference>
<proteinExistence type="predicted"/>
<evidence type="ECO:0000313" key="3">
    <source>
        <dbReference type="Proteomes" id="UP001329825"/>
    </source>
</evidence>
<dbReference type="EMBL" id="CP141890">
    <property type="protein sequence ID" value="WRT70297.1"/>
    <property type="molecule type" value="Genomic_DNA"/>
</dbReference>
<dbReference type="InterPro" id="IPR009571">
    <property type="entry name" value="SUR7/Rim9-like_fungi"/>
</dbReference>
<name>A0ABZ1D8A0_9TREE</name>
<accession>A0ABZ1D8A0</accession>